<keyword evidence="8" id="KW-1185">Reference proteome</keyword>
<name>A0A4W5PD68_9TELE</name>
<dbReference type="Proteomes" id="UP000314982">
    <property type="component" value="Unassembled WGS sequence"/>
</dbReference>
<evidence type="ECO:0000259" key="6">
    <source>
        <dbReference type="PROSITE" id="PS51465"/>
    </source>
</evidence>
<dbReference type="STRING" id="62062.ENSHHUP00000061407"/>
<evidence type="ECO:0000313" key="7">
    <source>
        <dbReference type="Ensembl" id="ENSHHUP00000061407.1"/>
    </source>
</evidence>
<reference evidence="7" key="2">
    <citation type="submission" date="2025-08" db="UniProtKB">
        <authorList>
            <consortium name="Ensembl"/>
        </authorList>
    </citation>
    <scope>IDENTIFICATION</scope>
</reference>
<dbReference type="SUPFAM" id="SSF100895">
    <property type="entry name" value="Kazal-type serine protease inhibitors"/>
    <property type="match status" value="1"/>
</dbReference>
<dbReference type="InterPro" id="IPR036058">
    <property type="entry name" value="Kazal_dom_sf"/>
</dbReference>
<keyword evidence="4" id="KW-0722">Serine protease inhibitor</keyword>
<comment type="subcellular location">
    <subcellularLocation>
        <location evidence="1">Secreted</location>
    </subcellularLocation>
</comment>
<protein>
    <recommendedName>
        <fullName evidence="6">Kazal-like domain-containing protein</fullName>
    </recommendedName>
</protein>
<dbReference type="GO" id="GO:0004867">
    <property type="term" value="F:serine-type endopeptidase inhibitor activity"/>
    <property type="evidence" value="ECO:0007669"/>
    <property type="project" value="UniProtKB-KW"/>
</dbReference>
<proteinExistence type="predicted"/>
<evidence type="ECO:0000256" key="1">
    <source>
        <dbReference type="ARBA" id="ARBA00004613"/>
    </source>
</evidence>
<dbReference type="AlphaFoldDB" id="A0A4W5PD68"/>
<dbReference type="InterPro" id="IPR051597">
    <property type="entry name" value="Bifunctional_prot_inhibitor"/>
</dbReference>
<evidence type="ECO:0000313" key="8">
    <source>
        <dbReference type="Proteomes" id="UP000314982"/>
    </source>
</evidence>
<organism evidence="7 8">
    <name type="scientific">Hucho hucho</name>
    <name type="common">huchen</name>
    <dbReference type="NCBI Taxonomy" id="62062"/>
    <lineage>
        <taxon>Eukaryota</taxon>
        <taxon>Metazoa</taxon>
        <taxon>Chordata</taxon>
        <taxon>Craniata</taxon>
        <taxon>Vertebrata</taxon>
        <taxon>Euteleostomi</taxon>
        <taxon>Actinopterygii</taxon>
        <taxon>Neopterygii</taxon>
        <taxon>Teleostei</taxon>
        <taxon>Protacanthopterygii</taxon>
        <taxon>Salmoniformes</taxon>
        <taxon>Salmonidae</taxon>
        <taxon>Salmoninae</taxon>
        <taxon>Hucho</taxon>
    </lineage>
</organism>
<dbReference type="InterPro" id="IPR002350">
    <property type="entry name" value="Kazal_dom"/>
</dbReference>
<keyword evidence="3" id="KW-0646">Protease inhibitor</keyword>
<keyword evidence="5" id="KW-1015">Disulfide bond</keyword>
<dbReference type="PRINTS" id="PR00290">
    <property type="entry name" value="KAZALINHBTR"/>
</dbReference>
<dbReference type="GO" id="GO:0005576">
    <property type="term" value="C:extracellular region"/>
    <property type="evidence" value="ECO:0007669"/>
    <property type="project" value="UniProtKB-SubCell"/>
</dbReference>
<dbReference type="PANTHER" id="PTHR47729">
    <property type="entry name" value="SERINE PEPTIDASE INHIBITOR, KAZAL TYPE 2, TANDEM DUPLICATE 1-RELATED"/>
    <property type="match status" value="1"/>
</dbReference>
<reference evidence="8" key="1">
    <citation type="submission" date="2018-06" db="EMBL/GenBank/DDBJ databases">
        <title>Genome assembly of Danube salmon.</title>
        <authorList>
            <person name="Macqueen D.J."/>
            <person name="Gundappa M.K."/>
        </authorList>
    </citation>
    <scope>NUCLEOTIDE SEQUENCE [LARGE SCALE GENOMIC DNA]</scope>
</reference>
<dbReference type="Ensembl" id="ENSHHUT00000063492.1">
    <property type="protein sequence ID" value="ENSHHUP00000061407.1"/>
    <property type="gene ID" value="ENSHHUG00000036391.1"/>
</dbReference>
<feature type="domain" description="Kazal-like" evidence="6">
    <location>
        <begin position="17"/>
        <end position="68"/>
    </location>
</feature>
<dbReference type="Pfam" id="PF00050">
    <property type="entry name" value="Kazal_1"/>
    <property type="match status" value="1"/>
</dbReference>
<evidence type="ECO:0000256" key="2">
    <source>
        <dbReference type="ARBA" id="ARBA00022525"/>
    </source>
</evidence>
<dbReference type="PANTHER" id="PTHR47729:SF1">
    <property type="entry name" value="OVOMUCOID-LIKE-RELATED"/>
    <property type="match status" value="1"/>
</dbReference>
<dbReference type="GeneTree" id="ENSGT00990000209055"/>
<dbReference type="PROSITE" id="PS51465">
    <property type="entry name" value="KAZAL_2"/>
    <property type="match status" value="1"/>
</dbReference>
<evidence type="ECO:0000256" key="4">
    <source>
        <dbReference type="ARBA" id="ARBA00022900"/>
    </source>
</evidence>
<dbReference type="Gene3D" id="3.30.60.30">
    <property type="match status" value="1"/>
</dbReference>
<dbReference type="InterPro" id="IPR001239">
    <property type="entry name" value="Prot_inh_Kazal-m"/>
</dbReference>
<dbReference type="FunFam" id="3.30.60.30:FF:000031">
    <property type="entry name" value="Serine protease inhibitor Kazal-type 2"/>
    <property type="match status" value="1"/>
</dbReference>
<evidence type="ECO:0000256" key="5">
    <source>
        <dbReference type="ARBA" id="ARBA00023157"/>
    </source>
</evidence>
<sequence>MFVCILNVVSLYQRQCFPMCYNYQLPGCPFNFEPVCGSNGVTYANECVLCDTIRETRRKILIVKCGPC</sequence>
<accession>A0A4W5PD68</accession>
<reference evidence="7" key="3">
    <citation type="submission" date="2025-09" db="UniProtKB">
        <authorList>
            <consortium name="Ensembl"/>
        </authorList>
    </citation>
    <scope>IDENTIFICATION</scope>
</reference>
<dbReference type="SMART" id="SM00280">
    <property type="entry name" value="KAZAL"/>
    <property type="match status" value="1"/>
</dbReference>
<keyword evidence="2" id="KW-0964">Secreted</keyword>
<dbReference type="PROSITE" id="PS00282">
    <property type="entry name" value="KAZAL_1"/>
    <property type="match status" value="1"/>
</dbReference>
<evidence type="ECO:0000256" key="3">
    <source>
        <dbReference type="ARBA" id="ARBA00022690"/>
    </source>
</evidence>